<feature type="transmembrane region" description="Helical" evidence="1">
    <location>
        <begin position="81"/>
        <end position="102"/>
    </location>
</feature>
<evidence type="ECO:0000313" key="3">
    <source>
        <dbReference type="Proteomes" id="UP000033995"/>
    </source>
</evidence>
<evidence type="ECO:0000256" key="1">
    <source>
        <dbReference type="SAM" id="Phobius"/>
    </source>
</evidence>
<comment type="caution">
    <text evidence="2">The sequence shown here is derived from an EMBL/GenBank/DDBJ whole genome shotgun (WGS) entry which is preliminary data.</text>
</comment>
<accession>A0A0G0C412</accession>
<evidence type="ECO:0000313" key="2">
    <source>
        <dbReference type="EMBL" id="KKP45950.1"/>
    </source>
</evidence>
<name>A0A0G0C412_9BACT</name>
<organism evidence="2 3">
    <name type="scientific">Candidatus Woesebacteria bacterium GW2011_GWA2_33_28</name>
    <dbReference type="NCBI Taxonomy" id="1618561"/>
    <lineage>
        <taxon>Bacteria</taxon>
        <taxon>Candidatus Woeseibacteriota</taxon>
    </lineage>
</organism>
<gene>
    <name evidence="2" type="ORF">UR38_C0015G0007</name>
</gene>
<dbReference type="EMBL" id="LBOZ01000015">
    <property type="protein sequence ID" value="KKP45950.1"/>
    <property type="molecule type" value="Genomic_DNA"/>
</dbReference>
<reference evidence="2 3" key="1">
    <citation type="journal article" date="2015" name="Nature">
        <title>rRNA introns, odd ribosomes, and small enigmatic genomes across a large radiation of phyla.</title>
        <authorList>
            <person name="Brown C.T."/>
            <person name="Hug L.A."/>
            <person name="Thomas B.C."/>
            <person name="Sharon I."/>
            <person name="Castelle C.J."/>
            <person name="Singh A."/>
            <person name="Wilkins M.J."/>
            <person name="Williams K.H."/>
            <person name="Banfield J.F."/>
        </authorList>
    </citation>
    <scope>NUCLEOTIDE SEQUENCE [LARGE SCALE GENOMIC DNA]</scope>
</reference>
<sequence length="116" mass="12229">MKLLAQSNPFGTVDLPQGLDKFGSEPGLAFGKLIQFALRGLIVVAGLYALFNLVLAGYAFMSAGDDAKKVASAWAQIYQTIIGLAVAAGSFVLAALFGQLLFDNPLFLLQPTIPIP</sequence>
<feature type="transmembrane region" description="Helical" evidence="1">
    <location>
        <begin position="36"/>
        <end position="60"/>
    </location>
</feature>
<protein>
    <submittedName>
        <fullName evidence="2">Uncharacterized protein</fullName>
    </submittedName>
</protein>
<dbReference type="Proteomes" id="UP000033995">
    <property type="component" value="Unassembled WGS sequence"/>
</dbReference>
<dbReference type="AlphaFoldDB" id="A0A0G0C412"/>
<keyword evidence="1" id="KW-1133">Transmembrane helix</keyword>
<proteinExistence type="predicted"/>
<keyword evidence="1" id="KW-0812">Transmembrane</keyword>
<keyword evidence="1" id="KW-0472">Membrane</keyword>